<dbReference type="InterPro" id="IPR043502">
    <property type="entry name" value="DNA/RNA_pol_sf"/>
</dbReference>
<dbReference type="InterPro" id="IPR036775">
    <property type="entry name" value="DNA_pol_Y-fam_lit_finger_sf"/>
</dbReference>
<feature type="region of interest" description="Disordered" evidence="1">
    <location>
        <begin position="620"/>
        <end position="656"/>
    </location>
</feature>
<dbReference type="Gene3D" id="3.30.70.270">
    <property type="match status" value="1"/>
</dbReference>
<proteinExistence type="predicted"/>
<evidence type="ECO:0000313" key="3">
    <source>
        <dbReference type="EMBL" id="KAL2913976.1"/>
    </source>
</evidence>
<dbReference type="PANTHER" id="PTHR46404:SF1">
    <property type="entry name" value="DNA POLYMERASE IOTA"/>
    <property type="match status" value="1"/>
</dbReference>
<evidence type="ECO:0000313" key="4">
    <source>
        <dbReference type="Proteomes" id="UP001527925"/>
    </source>
</evidence>
<comment type="caution">
    <text evidence="3">The sequence shown here is derived from an EMBL/GenBank/DDBJ whole genome shotgun (WGS) entry which is preliminary data.</text>
</comment>
<evidence type="ECO:0000256" key="1">
    <source>
        <dbReference type="SAM" id="MobiDB-lite"/>
    </source>
</evidence>
<accession>A0ABR4N360</accession>
<dbReference type="Gene3D" id="6.10.250.1630">
    <property type="match status" value="1"/>
</dbReference>
<name>A0ABR4N360_9FUNG</name>
<feature type="domain" description="UmuC" evidence="2">
    <location>
        <begin position="1"/>
        <end position="241"/>
    </location>
</feature>
<dbReference type="Gene3D" id="3.30.1490.100">
    <property type="entry name" value="DNA polymerase, Y-family, little finger domain"/>
    <property type="match status" value="1"/>
</dbReference>
<gene>
    <name evidence="3" type="ORF">HK105_206567</name>
</gene>
<dbReference type="PROSITE" id="PS50173">
    <property type="entry name" value="UMUC"/>
    <property type="match status" value="1"/>
</dbReference>
<reference evidence="3 4" key="1">
    <citation type="submission" date="2023-09" db="EMBL/GenBank/DDBJ databases">
        <title>Pangenome analysis of Batrachochytrium dendrobatidis and related Chytrids.</title>
        <authorList>
            <person name="Yacoub M.N."/>
            <person name="Stajich J.E."/>
            <person name="James T.Y."/>
        </authorList>
    </citation>
    <scope>NUCLEOTIDE SEQUENCE [LARGE SCALE GENOMIC DNA]</scope>
    <source>
        <strain evidence="3 4">JEL0888</strain>
    </source>
</reference>
<protein>
    <recommendedName>
        <fullName evidence="2">UmuC domain-containing protein</fullName>
    </recommendedName>
</protein>
<organism evidence="3 4">
    <name type="scientific">Polyrhizophydium stewartii</name>
    <dbReference type="NCBI Taxonomy" id="2732419"/>
    <lineage>
        <taxon>Eukaryota</taxon>
        <taxon>Fungi</taxon>
        <taxon>Fungi incertae sedis</taxon>
        <taxon>Chytridiomycota</taxon>
        <taxon>Chytridiomycota incertae sedis</taxon>
        <taxon>Chytridiomycetes</taxon>
        <taxon>Rhizophydiales</taxon>
        <taxon>Rhizophydiales incertae sedis</taxon>
        <taxon>Polyrhizophydium</taxon>
    </lineage>
</organism>
<feature type="region of interest" description="Disordered" evidence="1">
    <location>
        <begin position="406"/>
        <end position="427"/>
    </location>
</feature>
<dbReference type="InterPro" id="IPR043128">
    <property type="entry name" value="Rev_trsase/Diguanyl_cyclase"/>
</dbReference>
<feature type="compositionally biased region" description="Basic and acidic residues" evidence="1">
    <location>
        <begin position="406"/>
        <end position="423"/>
    </location>
</feature>
<sequence>MQQIIVTCNYEARRRGVGKLQLLSEALRVCPDLVLVDGSDIGRYRRMSNKIHRLVNLLINGAAVADSDPLEPSSPPPVATVERMGLDELFVDVTELVRRHLDSDEATIWPDGTCVFRLPGMLDAARESQRDGSQSNVAASAGFAYSPKDWCGHILGSECDAALDPAHLLLLRTASHVCGEVRAAIYNNFDLTCSGGIARCKLLAKLAAAQNKPNMQTVFLDSPQSLAVFDSTDIRKIPGIGLAHPNLDFDGDLSDEVESTVEDEDVVFTEPFNPPVSQHTQEANQLEQQQARMQAWAFSHTMAQIRTLVPEQRWLALFGGRVGARCWELVNAVDNAPVVHSPWPRQISVEDSFLKCSNLADARRRLLDLARSLIERYDEEELVTPTQTSLRSGSISRRRSRIAFRDASRRNNAEDVPATERETSPPLVEDCVEPKDSAAIEMQAPVSFDDADRAAQMSQRVFRRYAGAVRFSARFKTHDYQSKTNGRESKTVSVPVDVFDLDLAIKERARLLTDKCFMPALRTLLGLAYVSDPGRPFHATLFNIAFVELARSPPQHSISAFFKGQVTKKIFCGGIAETAADHDAPIPALSETLDMEVFEALPEDLRREIIEHHHRLYEPDERRRVAPTSTPARSRGTPVSKAGSVGKKARAARTTGSSAATVEAAVRTKTLDSWFKRQV</sequence>
<dbReference type="Pfam" id="PF00817">
    <property type="entry name" value="IMS"/>
    <property type="match status" value="2"/>
</dbReference>
<dbReference type="EMBL" id="JADGIZ020000039">
    <property type="protein sequence ID" value="KAL2913976.1"/>
    <property type="molecule type" value="Genomic_DNA"/>
</dbReference>
<dbReference type="Proteomes" id="UP001527925">
    <property type="component" value="Unassembled WGS sequence"/>
</dbReference>
<dbReference type="Gene3D" id="3.40.1170.60">
    <property type="match status" value="1"/>
</dbReference>
<dbReference type="PANTHER" id="PTHR46404">
    <property type="entry name" value="DNA POLYMERASE IOTA"/>
    <property type="match status" value="1"/>
</dbReference>
<keyword evidence="4" id="KW-1185">Reference proteome</keyword>
<dbReference type="SUPFAM" id="SSF56672">
    <property type="entry name" value="DNA/RNA polymerases"/>
    <property type="match status" value="1"/>
</dbReference>
<evidence type="ECO:0000259" key="2">
    <source>
        <dbReference type="PROSITE" id="PS50173"/>
    </source>
</evidence>
<dbReference type="InterPro" id="IPR001126">
    <property type="entry name" value="UmuC"/>
</dbReference>